<reference evidence="11" key="2">
    <citation type="submission" date="2023-05" db="EMBL/GenBank/DDBJ databases">
        <authorList>
            <consortium name="Lawrence Berkeley National Laboratory"/>
            <person name="Steindorff A."/>
            <person name="Hensen N."/>
            <person name="Bonometti L."/>
            <person name="Westerberg I."/>
            <person name="Brannstrom I.O."/>
            <person name="Guillou S."/>
            <person name="Cros-Aarteil S."/>
            <person name="Calhoun S."/>
            <person name="Haridas S."/>
            <person name="Kuo A."/>
            <person name="Mondo S."/>
            <person name="Pangilinan J."/>
            <person name="Riley R."/>
            <person name="Labutti K."/>
            <person name="Andreopoulos B."/>
            <person name="Lipzen A."/>
            <person name="Chen C."/>
            <person name="Yanf M."/>
            <person name="Daum C."/>
            <person name="Ng V."/>
            <person name="Clum A."/>
            <person name="Ohm R."/>
            <person name="Martin F."/>
            <person name="Silar P."/>
            <person name="Natvig D."/>
            <person name="Lalanne C."/>
            <person name="Gautier V."/>
            <person name="Ament-Velasquez S.L."/>
            <person name="Kruys A."/>
            <person name="Hutchinson M.I."/>
            <person name="Powell A.J."/>
            <person name="Barry K."/>
            <person name="Miller A.N."/>
            <person name="Grigoriev I.V."/>
            <person name="Debuchy R."/>
            <person name="Gladieux P."/>
            <person name="Thoren M.H."/>
            <person name="Johannesson H."/>
        </authorList>
    </citation>
    <scope>NUCLEOTIDE SEQUENCE</scope>
    <source>
        <strain evidence="11">PSN309</strain>
    </source>
</reference>
<feature type="compositionally biased region" description="Acidic residues" evidence="9">
    <location>
        <begin position="75"/>
        <end position="88"/>
    </location>
</feature>
<feature type="compositionally biased region" description="Basic and acidic residues" evidence="9">
    <location>
        <begin position="731"/>
        <end position="792"/>
    </location>
</feature>
<dbReference type="AlphaFoldDB" id="A0AAN6X4G9"/>
<evidence type="ECO:0000256" key="1">
    <source>
        <dbReference type="ARBA" id="ARBA00001798"/>
    </source>
</evidence>
<dbReference type="InterPro" id="IPR002867">
    <property type="entry name" value="IBR_dom"/>
</dbReference>
<feature type="region of interest" description="Disordered" evidence="9">
    <location>
        <begin position="664"/>
        <end position="829"/>
    </location>
</feature>
<feature type="region of interest" description="Disordered" evidence="9">
    <location>
        <begin position="462"/>
        <end position="534"/>
    </location>
</feature>
<dbReference type="GO" id="GO:0061630">
    <property type="term" value="F:ubiquitin protein ligase activity"/>
    <property type="evidence" value="ECO:0007669"/>
    <property type="project" value="UniProtKB-EC"/>
</dbReference>
<feature type="compositionally biased region" description="Basic and acidic residues" evidence="9">
    <location>
        <begin position="118"/>
        <end position="128"/>
    </location>
</feature>
<dbReference type="InterPro" id="IPR044066">
    <property type="entry name" value="TRIAD_supradom"/>
</dbReference>
<dbReference type="PROSITE" id="PS00518">
    <property type="entry name" value="ZF_RING_1"/>
    <property type="match status" value="1"/>
</dbReference>
<feature type="compositionally biased region" description="Pro residues" evidence="9">
    <location>
        <begin position="101"/>
        <end position="113"/>
    </location>
</feature>
<dbReference type="Proteomes" id="UP001302126">
    <property type="component" value="Unassembled WGS sequence"/>
</dbReference>
<gene>
    <name evidence="11" type="ORF">QBC35DRAFT_480209</name>
</gene>
<feature type="compositionally biased region" description="Polar residues" evidence="9">
    <location>
        <begin position="478"/>
        <end position="490"/>
    </location>
</feature>
<dbReference type="InterPro" id="IPR017907">
    <property type="entry name" value="Znf_RING_CS"/>
</dbReference>
<keyword evidence="6" id="KW-0863">Zinc-finger</keyword>
<dbReference type="Gene3D" id="1.20.120.1750">
    <property type="match status" value="1"/>
</dbReference>
<feature type="compositionally biased region" description="Basic and acidic residues" evidence="9">
    <location>
        <begin position="964"/>
        <end position="973"/>
    </location>
</feature>
<feature type="compositionally biased region" description="Low complexity" evidence="9">
    <location>
        <begin position="628"/>
        <end position="637"/>
    </location>
</feature>
<feature type="compositionally biased region" description="Basic and acidic residues" evidence="9">
    <location>
        <begin position="158"/>
        <end position="170"/>
    </location>
</feature>
<comment type="catalytic activity">
    <reaction evidence="1">
        <text>[E2 ubiquitin-conjugating enzyme]-S-ubiquitinyl-L-cysteine + [acceptor protein]-L-lysine = [E2 ubiquitin-conjugating enzyme]-L-cysteine + [acceptor protein]-N(6)-ubiquitinyl-L-lysine.</text>
        <dbReference type="EC" id="2.3.2.31"/>
    </reaction>
</comment>
<evidence type="ECO:0000313" key="12">
    <source>
        <dbReference type="Proteomes" id="UP001302126"/>
    </source>
</evidence>
<feature type="compositionally biased region" description="Basic and acidic residues" evidence="9">
    <location>
        <begin position="665"/>
        <end position="678"/>
    </location>
</feature>
<dbReference type="EC" id="2.3.2.31" evidence="2"/>
<dbReference type="InterPro" id="IPR031127">
    <property type="entry name" value="E3_UB_ligase_RBR"/>
</dbReference>
<dbReference type="EMBL" id="MU864350">
    <property type="protein sequence ID" value="KAK4193770.1"/>
    <property type="molecule type" value="Genomic_DNA"/>
</dbReference>
<feature type="region of interest" description="Disordered" evidence="9">
    <location>
        <begin position="914"/>
        <end position="988"/>
    </location>
</feature>
<dbReference type="GO" id="GO:0016567">
    <property type="term" value="P:protein ubiquitination"/>
    <property type="evidence" value="ECO:0007669"/>
    <property type="project" value="InterPro"/>
</dbReference>
<sequence length="1013" mass="114253">MRVPNSTMPLMNNTVATSHSRAQPIYEEEDDEDEPPSRRSRPASRQTASRRDLSSRSAHRYRSTPESTRRTSLSDSDDDTDVTSESVEEVVIRGPTRKVPIAPPAPAPPPAPPANSSMHDRLNRRPEIVYEDPDPEPDMASRYTQSVRHRSPSRAPSTKRDQYRRPRDVSISRPASPEEEDRSRSKSRSRLSRRQYESDAYPSRPPSLFKRSNTIAGAGGSYLASSHSLSSKRSQYFADNAASSVHPSQLERQGNKTRLTTCVVCRDDKRPVDKTAKLKCGHRMCHPCLERNFRLSLTDAQHMPPRCCTTDLIPFKHVEKIVDPGFKIQWEKKYPEFSNRNMICCPEERCGQWIHPEAIRRNSSNGRGQAKCTHCRTKICCACHGRWHPQTSCQRDAGMTEFLEHATREGYQQCYKCRNMVELKEGCNHVKCRCGAEFCMTCGGPWRTCDCDWFPARADSTRTQRVPPRTSADPRSNPFASISQYASRPSSPRAMRAGFGHPDERTGVARPRPSSYEEEPYLSRRHDPREEHHARRMHSFDAFGHPAERVEYSRRGRGAFEFEEEAVIPPRQRIEARARSRGASFGEADFRAPRAATVVAPSPPQTHVPHAPPPPRSAFEPPSRPAFDRAAAAPRFDYSSEIHPPRGMRYASPDRFDEYAAENYTAERRQPPLLDRRQTFPHARRPRSLERRHAFPPELRDDSPDSSWEHVPTRFPSPERPMPMTMTMQPRQDRHMPPPERHMTLPERHMQTPDRHMQTPDRHMQTPDRRMQTPDRHMQLPERHMPPPERHMVAPSEPPPQRRRASSLDRRLADRFNPDNRQSPGGFHGNGMVRAIPPAPLTSVGVPIGHMGPMGLVGPLGPLSPGRGPPALSRVATHPSGPGMHSGPSFPVAPIPPPAVPGAHTPRRHTLEEDAYLPGGRHPGQGGPPEWFGPPGMGPMGFQEWDPNGGSPRAPHVRRRPPQAHREHNKQEAKPSVQAGLSGSGRGLNRVSEWVNYIEPGLPEEAVAETVVG</sequence>
<evidence type="ECO:0000313" key="11">
    <source>
        <dbReference type="EMBL" id="KAK4193770.1"/>
    </source>
</evidence>
<evidence type="ECO:0000256" key="3">
    <source>
        <dbReference type="ARBA" id="ARBA00022679"/>
    </source>
</evidence>
<evidence type="ECO:0000256" key="5">
    <source>
        <dbReference type="ARBA" id="ARBA00022737"/>
    </source>
</evidence>
<accession>A0AAN6X4G9</accession>
<proteinExistence type="predicted"/>
<feature type="region of interest" description="Disordered" evidence="9">
    <location>
        <begin position="1"/>
        <end position="212"/>
    </location>
</feature>
<dbReference type="CDD" id="cd22584">
    <property type="entry name" value="Rcat_RBR_unk"/>
    <property type="match status" value="1"/>
</dbReference>
<feature type="compositionally biased region" description="Low complexity" evidence="9">
    <location>
        <begin position="928"/>
        <end position="944"/>
    </location>
</feature>
<dbReference type="PANTHER" id="PTHR11685">
    <property type="entry name" value="RBR FAMILY RING FINGER AND IBR DOMAIN-CONTAINING"/>
    <property type="match status" value="1"/>
</dbReference>
<evidence type="ECO:0000256" key="6">
    <source>
        <dbReference type="ARBA" id="ARBA00022771"/>
    </source>
</evidence>
<evidence type="ECO:0000256" key="9">
    <source>
        <dbReference type="SAM" id="MobiDB-lite"/>
    </source>
</evidence>
<keyword evidence="7" id="KW-0833">Ubl conjugation pathway</keyword>
<feature type="compositionally biased region" description="Pro residues" evidence="9">
    <location>
        <begin position="601"/>
        <end position="616"/>
    </location>
</feature>
<evidence type="ECO:0000256" key="7">
    <source>
        <dbReference type="ARBA" id="ARBA00022786"/>
    </source>
</evidence>
<dbReference type="GO" id="GO:0008270">
    <property type="term" value="F:zinc ion binding"/>
    <property type="evidence" value="ECO:0007669"/>
    <property type="project" value="UniProtKB-KW"/>
</dbReference>
<feature type="compositionally biased region" description="Basic and acidic residues" evidence="9">
    <location>
        <begin position="806"/>
        <end position="818"/>
    </location>
</feature>
<name>A0AAN6X4G9_9PEZI</name>
<keyword evidence="8" id="KW-0862">Zinc</keyword>
<evidence type="ECO:0000259" key="10">
    <source>
        <dbReference type="PROSITE" id="PS51873"/>
    </source>
</evidence>
<evidence type="ECO:0000256" key="8">
    <source>
        <dbReference type="ARBA" id="ARBA00022833"/>
    </source>
</evidence>
<dbReference type="InterPro" id="IPR013083">
    <property type="entry name" value="Znf_RING/FYVE/PHD"/>
</dbReference>
<evidence type="ECO:0000256" key="2">
    <source>
        <dbReference type="ARBA" id="ARBA00012251"/>
    </source>
</evidence>
<evidence type="ECO:0000256" key="4">
    <source>
        <dbReference type="ARBA" id="ARBA00022723"/>
    </source>
</evidence>
<comment type="caution">
    <text evidence="11">The sequence shown here is derived from an EMBL/GenBank/DDBJ whole genome shotgun (WGS) entry which is preliminary data.</text>
</comment>
<feature type="region of interest" description="Disordered" evidence="9">
    <location>
        <begin position="600"/>
        <end position="651"/>
    </location>
</feature>
<protein>
    <recommendedName>
        <fullName evidence="2">RBR-type E3 ubiquitin transferase</fullName>
        <ecNumber evidence="2">2.3.2.31</ecNumber>
    </recommendedName>
</protein>
<feature type="compositionally biased region" description="Polar residues" evidence="9">
    <location>
        <begin position="1"/>
        <end position="21"/>
    </location>
</feature>
<dbReference type="PROSITE" id="PS51873">
    <property type="entry name" value="TRIAD"/>
    <property type="match status" value="1"/>
</dbReference>
<dbReference type="CDD" id="cd20335">
    <property type="entry name" value="BRcat_RBR"/>
    <property type="match status" value="1"/>
</dbReference>
<reference evidence="11" key="1">
    <citation type="journal article" date="2023" name="Mol. Phylogenet. Evol.">
        <title>Genome-scale phylogeny and comparative genomics of the fungal order Sordariales.</title>
        <authorList>
            <person name="Hensen N."/>
            <person name="Bonometti L."/>
            <person name="Westerberg I."/>
            <person name="Brannstrom I.O."/>
            <person name="Guillou S."/>
            <person name="Cros-Aarteil S."/>
            <person name="Calhoun S."/>
            <person name="Haridas S."/>
            <person name="Kuo A."/>
            <person name="Mondo S."/>
            <person name="Pangilinan J."/>
            <person name="Riley R."/>
            <person name="LaButti K."/>
            <person name="Andreopoulos B."/>
            <person name="Lipzen A."/>
            <person name="Chen C."/>
            <person name="Yan M."/>
            <person name="Daum C."/>
            <person name="Ng V."/>
            <person name="Clum A."/>
            <person name="Steindorff A."/>
            <person name="Ohm R.A."/>
            <person name="Martin F."/>
            <person name="Silar P."/>
            <person name="Natvig D.O."/>
            <person name="Lalanne C."/>
            <person name="Gautier V."/>
            <person name="Ament-Velasquez S.L."/>
            <person name="Kruys A."/>
            <person name="Hutchinson M.I."/>
            <person name="Powell A.J."/>
            <person name="Barry K."/>
            <person name="Miller A.N."/>
            <person name="Grigoriev I.V."/>
            <person name="Debuchy R."/>
            <person name="Gladieux P."/>
            <person name="Hiltunen Thoren M."/>
            <person name="Johannesson H."/>
        </authorList>
    </citation>
    <scope>NUCLEOTIDE SEQUENCE</scope>
    <source>
        <strain evidence="11">PSN309</strain>
    </source>
</reference>
<feature type="compositionally biased region" description="Basic and acidic residues" evidence="9">
    <location>
        <begin position="521"/>
        <end position="533"/>
    </location>
</feature>
<dbReference type="SUPFAM" id="SSF57850">
    <property type="entry name" value="RING/U-box"/>
    <property type="match status" value="2"/>
</dbReference>
<keyword evidence="3" id="KW-0808">Transferase</keyword>
<dbReference type="Gene3D" id="3.30.40.10">
    <property type="entry name" value="Zinc/RING finger domain, C3HC4 (zinc finger)"/>
    <property type="match status" value="1"/>
</dbReference>
<keyword evidence="4" id="KW-0479">Metal-binding</keyword>
<keyword evidence="12" id="KW-1185">Reference proteome</keyword>
<keyword evidence="5" id="KW-0677">Repeat</keyword>
<dbReference type="Pfam" id="PF01485">
    <property type="entry name" value="IBR"/>
    <property type="match status" value="2"/>
</dbReference>
<feature type="compositionally biased region" description="Basic and acidic residues" evidence="9">
    <location>
        <begin position="687"/>
        <end position="712"/>
    </location>
</feature>
<organism evidence="11 12">
    <name type="scientific">Podospora australis</name>
    <dbReference type="NCBI Taxonomy" id="1536484"/>
    <lineage>
        <taxon>Eukaryota</taxon>
        <taxon>Fungi</taxon>
        <taxon>Dikarya</taxon>
        <taxon>Ascomycota</taxon>
        <taxon>Pezizomycotina</taxon>
        <taxon>Sordariomycetes</taxon>
        <taxon>Sordariomycetidae</taxon>
        <taxon>Sordariales</taxon>
        <taxon>Podosporaceae</taxon>
        <taxon>Podospora</taxon>
    </lineage>
</organism>
<feature type="domain" description="RING-type" evidence="10">
    <location>
        <begin position="258"/>
        <end position="460"/>
    </location>
</feature>